<feature type="region of interest" description="Disordered" evidence="1">
    <location>
        <begin position="25"/>
        <end position="49"/>
    </location>
</feature>
<reference evidence="3" key="1">
    <citation type="journal article" date="2019" name="Int. J. Syst. Evol. Microbiol.">
        <title>The Global Catalogue of Microorganisms (GCM) 10K type strain sequencing project: providing services to taxonomists for standard genome sequencing and annotation.</title>
        <authorList>
            <consortium name="The Broad Institute Genomics Platform"/>
            <consortium name="The Broad Institute Genome Sequencing Center for Infectious Disease"/>
            <person name="Wu L."/>
            <person name="Ma J."/>
        </authorList>
    </citation>
    <scope>NUCLEOTIDE SEQUENCE [LARGE SCALE GENOMIC DNA]</scope>
    <source>
        <strain evidence="3">ICMP 6774ER</strain>
    </source>
</reference>
<dbReference type="RefSeq" id="WP_379578602.1">
    <property type="nucleotide sequence ID" value="NZ_JBHUFV010000060.1"/>
</dbReference>
<name>A0ABW4T8A8_9ACTN</name>
<evidence type="ECO:0000313" key="3">
    <source>
        <dbReference type="Proteomes" id="UP001597368"/>
    </source>
</evidence>
<accession>A0ABW4T8A8</accession>
<keyword evidence="3" id="KW-1185">Reference proteome</keyword>
<protein>
    <submittedName>
        <fullName evidence="2">Uncharacterized protein</fullName>
    </submittedName>
</protein>
<sequence length="49" mass="5893">MTTLMDKLRAYLRSPQGKQTIEKAKRMANDPQNQAKARRFLNRLRPRRH</sequence>
<dbReference type="EMBL" id="JBHUFV010000060">
    <property type="protein sequence ID" value="MFD1937429.1"/>
    <property type="molecule type" value="Genomic_DNA"/>
</dbReference>
<evidence type="ECO:0000256" key="1">
    <source>
        <dbReference type="SAM" id="MobiDB-lite"/>
    </source>
</evidence>
<gene>
    <name evidence="2" type="ORF">ACFSKW_38770</name>
</gene>
<evidence type="ECO:0000313" key="2">
    <source>
        <dbReference type="EMBL" id="MFD1937429.1"/>
    </source>
</evidence>
<organism evidence="2 3">
    <name type="scientific">Nonomuraea mangrovi</name>
    <dbReference type="NCBI Taxonomy" id="2316207"/>
    <lineage>
        <taxon>Bacteria</taxon>
        <taxon>Bacillati</taxon>
        <taxon>Actinomycetota</taxon>
        <taxon>Actinomycetes</taxon>
        <taxon>Streptosporangiales</taxon>
        <taxon>Streptosporangiaceae</taxon>
        <taxon>Nonomuraea</taxon>
    </lineage>
</organism>
<dbReference type="Proteomes" id="UP001597368">
    <property type="component" value="Unassembled WGS sequence"/>
</dbReference>
<feature type="compositionally biased region" description="Basic residues" evidence="1">
    <location>
        <begin position="36"/>
        <end position="49"/>
    </location>
</feature>
<comment type="caution">
    <text evidence="2">The sequence shown here is derived from an EMBL/GenBank/DDBJ whole genome shotgun (WGS) entry which is preliminary data.</text>
</comment>
<proteinExistence type="predicted"/>